<reference evidence="3 4" key="1">
    <citation type="submission" date="2018-09" db="EMBL/GenBank/DDBJ databases">
        <title>Genome sequencing of Nocardioides immobilis CCTCC AB 2017083 for comparison to Nocardioides silvaticus.</title>
        <authorList>
            <person name="Li C."/>
            <person name="Wang G."/>
        </authorList>
    </citation>
    <scope>NUCLEOTIDE SEQUENCE [LARGE SCALE GENOMIC DNA]</scope>
    <source>
        <strain evidence="3 4">CCTCC AB 2017083</strain>
    </source>
</reference>
<accession>A0A417XSQ7</accession>
<dbReference type="CDD" id="cd05829">
    <property type="entry name" value="Sortase_F"/>
    <property type="match status" value="1"/>
</dbReference>
<keyword evidence="4" id="KW-1185">Reference proteome</keyword>
<dbReference type="SUPFAM" id="SSF63817">
    <property type="entry name" value="Sortase"/>
    <property type="match status" value="1"/>
</dbReference>
<dbReference type="Gene3D" id="2.40.260.10">
    <property type="entry name" value="Sortase"/>
    <property type="match status" value="1"/>
</dbReference>
<comment type="caution">
    <text evidence="3">The sequence shown here is derived from an EMBL/GenBank/DDBJ whole genome shotgun (WGS) entry which is preliminary data.</text>
</comment>
<proteinExistence type="predicted"/>
<dbReference type="InterPro" id="IPR005754">
    <property type="entry name" value="Sortase"/>
</dbReference>
<dbReference type="NCBIfam" id="NF033748">
    <property type="entry name" value="class_F_sortase"/>
    <property type="match status" value="1"/>
</dbReference>
<gene>
    <name evidence="3" type="ORF">D0Z08_29675</name>
</gene>
<organism evidence="3 4">
    <name type="scientific">Nocardioides immobilis</name>
    <dbReference type="NCBI Taxonomy" id="2049295"/>
    <lineage>
        <taxon>Bacteria</taxon>
        <taxon>Bacillati</taxon>
        <taxon>Actinomycetota</taxon>
        <taxon>Actinomycetes</taxon>
        <taxon>Propionibacteriales</taxon>
        <taxon>Nocardioidaceae</taxon>
        <taxon>Nocardioides</taxon>
    </lineage>
</organism>
<dbReference type="OrthoDB" id="525039at2"/>
<sequence>MLLVVAICTTLGGVLLAVGLSRPVDHPAGEGARSAASPSPETPAPATLGRDVAVRPRNGLLPARLEIPAIDVTTPLVRLGLMPDRTVEVPGNADRAGWFHPGPVPGRRGSAVILGHVDSLQGPGVFARLQELKPGDAVTIERANGSTARFVVSQTMLYANADFPADRVYAAQDGRRLNLVTCGGAYDSTRGGYQSNLVVYTRFVPARVG</sequence>
<feature type="compositionally biased region" description="Low complexity" evidence="2">
    <location>
        <begin position="34"/>
        <end position="47"/>
    </location>
</feature>
<evidence type="ECO:0000256" key="2">
    <source>
        <dbReference type="SAM" id="MobiDB-lite"/>
    </source>
</evidence>
<dbReference type="RefSeq" id="WP_118928892.1">
    <property type="nucleotide sequence ID" value="NZ_QXGH01000046.1"/>
</dbReference>
<dbReference type="EMBL" id="QXGH01000046">
    <property type="protein sequence ID" value="RHW23482.1"/>
    <property type="molecule type" value="Genomic_DNA"/>
</dbReference>
<name>A0A417XSQ7_9ACTN</name>
<evidence type="ECO:0000256" key="1">
    <source>
        <dbReference type="ARBA" id="ARBA00022801"/>
    </source>
</evidence>
<dbReference type="InterPro" id="IPR042001">
    <property type="entry name" value="Sortase_F"/>
</dbReference>
<evidence type="ECO:0000313" key="4">
    <source>
        <dbReference type="Proteomes" id="UP000283644"/>
    </source>
</evidence>
<dbReference type="Proteomes" id="UP000283644">
    <property type="component" value="Unassembled WGS sequence"/>
</dbReference>
<evidence type="ECO:0000313" key="3">
    <source>
        <dbReference type="EMBL" id="RHW23482.1"/>
    </source>
</evidence>
<dbReference type="GO" id="GO:0016787">
    <property type="term" value="F:hydrolase activity"/>
    <property type="evidence" value="ECO:0007669"/>
    <property type="project" value="UniProtKB-KW"/>
</dbReference>
<dbReference type="Pfam" id="PF04203">
    <property type="entry name" value="Sortase"/>
    <property type="match status" value="1"/>
</dbReference>
<keyword evidence="1" id="KW-0378">Hydrolase</keyword>
<feature type="region of interest" description="Disordered" evidence="2">
    <location>
        <begin position="27"/>
        <end position="49"/>
    </location>
</feature>
<dbReference type="AlphaFoldDB" id="A0A417XSQ7"/>
<protein>
    <submittedName>
        <fullName evidence="3">Class F sortase</fullName>
    </submittedName>
</protein>
<dbReference type="InterPro" id="IPR023365">
    <property type="entry name" value="Sortase_dom-sf"/>
</dbReference>